<protein>
    <submittedName>
        <fullName evidence="1">Uncharacterized protein</fullName>
    </submittedName>
</protein>
<evidence type="ECO:0000313" key="1">
    <source>
        <dbReference type="EMBL" id="GBO99315.1"/>
    </source>
</evidence>
<organism evidence="1 2">
    <name type="scientific">Eumeta variegata</name>
    <name type="common">Bagworm moth</name>
    <name type="synonym">Eumeta japonica</name>
    <dbReference type="NCBI Taxonomy" id="151549"/>
    <lineage>
        <taxon>Eukaryota</taxon>
        <taxon>Metazoa</taxon>
        <taxon>Ecdysozoa</taxon>
        <taxon>Arthropoda</taxon>
        <taxon>Hexapoda</taxon>
        <taxon>Insecta</taxon>
        <taxon>Pterygota</taxon>
        <taxon>Neoptera</taxon>
        <taxon>Endopterygota</taxon>
        <taxon>Lepidoptera</taxon>
        <taxon>Glossata</taxon>
        <taxon>Ditrysia</taxon>
        <taxon>Tineoidea</taxon>
        <taxon>Psychidae</taxon>
        <taxon>Oiketicinae</taxon>
        <taxon>Eumeta</taxon>
    </lineage>
</organism>
<gene>
    <name evidence="1" type="ORF">EVAR_100862_1</name>
</gene>
<reference evidence="1 2" key="1">
    <citation type="journal article" date="2019" name="Commun. Biol.">
        <title>The bagworm genome reveals a unique fibroin gene that provides high tensile strength.</title>
        <authorList>
            <person name="Kono N."/>
            <person name="Nakamura H."/>
            <person name="Ohtoshi R."/>
            <person name="Tomita M."/>
            <person name="Numata K."/>
            <person name="Arakawa K."/>
        </authorList>
    </citation>
    <scope>NUCLEOTIDE SEQUENCE [LARGE SCALE GENOMIC DNA]</scope>
</reference>
<accession>A0A4C1SBT9</accession>
<sequence>MKSYRGIARTAIIKSRCTTETALSYRSALRTRARANVQKMKKLKGLYCHEVDFTEKVYLKNREKEKPVALSILRKRKARKEPFIRMRKVFHSSGSQDDLDVYEK</sequence>
<keyword evidence="2" id="KW-1185">Reference proteome</keyword>
<dbReference type="Proteomes" id="UP000299102">
    <property type="component" value="Unassembled WGS sequence"/>
</dbReference>
<proteinExistence type="predicted"/>
<comment type="caution">
    <text evidence="1">The sequence shown here is derived from an EMBL/GenBank/DDBJ whole genome shotgun (WGS) entry which is preliminary data.</text>
</comment>
<dbReference type="AlphaFoldDB" id="A0A4C1SBT9"/>
<evidence type="ECO:0000313" key="2">
    <source>
        <dbReference type="Proteomes" id="UP000299102"/>
    </source>
</evidence>
<name>A0A4C1SBT9_EUMVA</name>
<dbReference type="EMBL" id="BGZK01003261">
    <property type="protein sequence ID" value="GBO99315.1"/>
    <property type="molecule type" value="Genomic_DNA"/>
</dbReference>